<evidence type="ECO:0000313" key="3">
    <source>
        <dbReference type="Proteomes" id="UP000228900"/>
    </source>
</evidence>
<gene>
    <name evidence="2" type="ORF">COT98_03570</name>
</gene>
<sequence>MKLINNSKDKSAFSLLETVVVLFIVSIGLVSILSVTVDSVRAQNLNKNSLVAYHLAEEGLELVKNVRDTNFIQNTTSTPIAWNRYIEGESGSNKYRVDYATFEPVVVSNIAEAKLQLSAGANPGFYLHNTSSPDSMFSRMITIDPINASSSAITSLVEWMDQGQTYQVELNSILYGWKY</sequence>
<keyword evidence="1" id="KW-1133">Transmembrane helix</keyword>
<accession>A0A2M6WNV4</accession>
<proteinExistence type="predicted"/>
<protein>
    <recommendedName>
        <fullName evidence="4">Type II secretion system protein</fullName>
    </recommendedName>
</protein>
<dbReference type="EMBL" id="PFAQ01000051">
    <property type="protein sequence ID" value="PIT94453.1"/>
    <property type="molecule type" value="Genomic_DNA"/>
</dbReference>
<keyword evidence="1" id="KW-0812">Transmembrane</keyword>
<comment type="caution">
    <text evidence="2">The sequence shown here is derived from an EMBL/GenBank/DDBJ whole genome shotgun (WGS) entry which is preliminary data.</text>
</comment>
<dbReference type="AlphaFoldDB" id="A0A2M6WNV4"/>
<evidence type="ECO:0008006" key="4">
    <source>
        <dbReference type="Google" id="ProtNLM"/>
    </source>
</evidence>
<evidence type="ECO:0000256" key="1">
    <source>
        <dbReference type="SAM" id="Phobius"/>
    </source>
</evidence>
<keyword evidence="1" id="KW-0472">Membrane</keyword>
<dbReference type="Proteomes" id="UP000228900">
    <property type="component" value="Unassembled WGS sequence"/>
</dbReference>
<evidence type="ECO:0000313" key="2">
    <source>
        <dbReference type="EMBL" id="PIT94453.1"/>
    </source>
</evidence>
<name>A0A2M6WNV4_9BACT</name>
<organism evidence="2 3">
    <name type="scientific">Candidatus Falkowbacteria bacterium CG10_big_fil_rev_8_21_14_0_10_39_9</name>
    <dbReference type="NCBI Taxonomy" id="1974566"/>
    <lineage>
        <taxon>Bacteria</taxon>
        <taxon>Candidatus Falkowiibacteriota</taxon>
    </lineage>
</organism>
<reference evidence="3" key="1">
    <citation type="submission" date="2017-09" db="EMBL/GenBank/DDBJ databases">
        <title>Depth-based differentiation of microbial function through sediment-hosted aquifers and enrichment of novel symbionts in the deep terrestrial subsurface.</title>
        <authorList>
            <person name="Probst A.J."/>
            <person name="Ladd B."/>
            <person name="Jarett J.K."/>
            <person name="Geller-Mcgrath D.E."/>
            <person name="Sieber C.M.K."/>
            <person name="Emerson J.B."/>
            <person name="Anantharaman K."/>
            <person name="Thomas B.C."/>
            <person name="Malmstrom R."/>
            <person name="Stieglmeier M."/>
            <person name="Klingl A."/>
            <person name="Woyke T."/>
            <person name="Ryan C.M."/>
            <person name="Banfield J.F."/>
        </authorList>
    </citation>
    <scope>NUCLEOTIDE SEQUENCE [LARGE SCALE GENOMIC DNA]</scope>
</reference>
<feature type="transmembrane region" description="Helical" evidence="1">
    <location>
        <begin position="12"/>
        <end position="37"/>
    </location>
</feature>